<keyword evidence="5 6" id="KW-0472">Membrane</keyword>
<dbReference type="GO" id="GO:0005793">
    <property type="term" value="C:endoplasmic reticulum-Golgi intermediate compartment"/>
    <property type="evidence" value="ECO:0007669"/>
    <property type="project" value="TreeGrafter"/>
</dbReference>
<dbReference type="PANTHER" id="PTHR12223:SF45">
    <property type="entry name" value="RE50040P"/>
    <property type="match status" value="1"/>
</dbReference>
<evidence type="ECO:0000256" key="5">
    <source>
        <dbReference type="ARBA" id="ARBA00023136"/>
    </source>
</evidence>
<evidence type="ECO:0000256" key="6">
    <source>
        <dbReference type="SAM" id="Phobius"/>
    </source>
</evidence>
<evidence type="ECO:0000256" key="1">
    <source>
        <dbReference type="ARBA" id="ARBA00004479"/>
    </source>
</evidence>
<sequence>MLQSWVFLWCLLSSVLSYSTYEKKEHSLHLPHQIANWYSYGSTIIQPDHISLTKDQRSQRGGIYSTMPVVYRDWEVQLAFHVHGAGTTLFGDGLAFWYIEKPPSEGSAFGNQDVFRGLGVFFDTYANQNGAHSHEHPYISAMVNDGSKKYDHDKDGTLTELAGCSTDFRNHKPAVAIIRFVKNQLSVSMKYDGTDKEVDCFVVDDVRLPIGYYFGVSAETGDLSDNHDILSISTYQVDVPRSPEELAVDAALIEPSAGHEAPMRDRVDDQPVSRSWSLLYWLIILAILGGCAYLARGYYRRRQRQLKRLY</sequence>
<dbReference type="GO" id="GO:0005789">
    <property type="term" value="C:endoplasmic reticulum membrane"/>
    <property type="evidence" value="ECO:0007669"/>
    <property type="project" value="TreeGrafter"/>
</dbReference>
<evidence type="ECO:0000256" key="4">
    <source>
        <dbReference type="ARBA" id="ARBA00022989"/>
    </source>
</evidence>
<protein>
    <recommendedName>
        <fullName evidence="8">L-type lectin-like domain-containing protein</fullName>
    </recommendedName>
</protein>
<evidence type="ECO:0000313" key="9">
    <source>
        <dbReference type="EMBL" id="CAL5131855.1"/>
    </source>
</evidence>
<reference evidence="9" key="1">
    <citation type="submission" date="2024-06" db="EMBL/GenBank/DDBJ databases">
        <authorList>
            <person name="Liu X."/>
            <person name="Lenzi L."/>
            <person name="Haldenby T S."/>
            <person name="Uol C."/>
        </authorList>
    </citation>
    <scope>NUCLEOTIDE SEQUENCE</scope>
</reference>
<dbReference type="SUPFAM" id="SSF49899">
    <property type="entry name" value="Concanavalin A-like lectins/glucanases"/>
    <property type="match status" value="1"/>
</dbReference>
<evidence type="ECO:0000259" key="8">
    <source>
        <dbReference type="PROSITE" id="PS51328"/>
    </source>
</evidence>
<dbReference type="PROSITE" id="PS51328">
    <property type="entry name" value="L_LECTIN_LIKE"/>
    <property type="match status" value="1"/>
</dbReference>
<dbReference type="GO" id="GO:0000139">
    <property type="term" value="C:Golgi membrane"/>
    <property type="evidence" value="ECO:0007669"/>
    <property type="project" value="TreeGrafter"/>
</dbReference>
<dbReference type="GO" id="GO:0030134">
    <property type="term" value="C:COPII-coated ER to Golgi transport vesicle"/>
    <property type="evidence" value="ECO:0007669"/>
    <property type="project" value="TreeGrafter"/>
</dbReference>
<dbReference type="InterPro" id="IPR005052">
    <property type="entry name" value="Lectin_leg"/>
</dbReference>
<dbReference type="EMBL" id="CAXLJL010000112">
    <property type="protein sequence ID" value="CAL5131855.1"/>
    <property type="molecule type" value="Genomic_DNA"/>
</dbReference>
<dbReference type="AlphaFoldDB" id="A0AAV2T3Q9"/>
<proteinExistence type="predicted"/>
<dbReference type="InterPro" id="IPR013320">
    <property type="entry name" value="ConA-like_dom_sf"/>
</dbReference>
<dbReference type="InterPro" id="IPR051136">
    <property type="entry name" value="Intracellular_Lectin-GPT"/>
</dbReference>
<accession>A0AAV2T3Q9</accession>
<gene>
    <name evidence="9" type="ORF">CDAUBV1_LOCUS4394</name>
</gene>
<dbReference type="GO" id="GO:0005537">
    <property type="term" value="F:D-mannose binding"/>
    <property type="evidence" value="ECO:0007669"/>
    <property type="project" value="TreeGrafter"/>
</dbReference>
<dbReference type="PANTHER" id="PTHR12223">
    <property type="entry name" value="VESICULAR MANNOSE-BINDING LECTIN"/>
    <property type="match status" value="1"/>
</dbReference>
<evidence type="ECO:0000313" key="10">
    <source>
        <dbReference type="Proteomes" id="UP001497525"/>
    </source>
</evidence>
<feature type="transmembrane region" description="Helical" evidence="6">
    <location>
        <begin position="278"/>
        <end position="299"/>
    </location>
</feature>
<keyword evidence="3 7" id="KW-0732">Signal</keyword>
<evidence type="ECO:0000256" key="7">
    <source>
        <dbReference type="SAM" id="SignalP"/>
    </source>
</evidence>
<dbReference type="GO" id="GO:0006888">
    <property type="term" value="P:endoplasmic reticulum to Golgi vesicle-mediated transport"/>
    <property type="evidence" value="ECO:0007669"/>
    <property type="project" value="TreeGrafter"/>
</dbReference>
<comment type="caution">
    <text evidence="9">The sequence shown here is derived from an EMBL/GenBank/DDBJ whole genome shotgun (WGS) entry which is preliminary data.</text>
</comment>
<organism evidence="9 10">
    <name type="scientific">Calicophoron daubneyi</name>
    <name type="common">Rumen fluke</name>
    <name type="synonym">Paramphistomum daubneyi</name>
    <dbReference type="NCBI Taxonomy" id="300641"/>
    <lineage>
        <taxon>Eukaryota</taxon>
        <taxon>Metazoa</taxon>
        <taxon>Spiralia</taxon>
        <taxon>Lophotrochozoa</taxon>
        <taxon>Platyhelminthes</taxon>
        <taxon>Trematoda</taxon>
        <taxon>Digenea</taxon>
        <taxon>Plagiorchiida</taxon>
        <taxon>Pronocephalata</taxon>
        <taxon>Paramphistomoidea</taxon>
        <taxon>Paramphistomidae</taxon>
        <taxon>Calicophoron</taxon>
    </lineage>
</organism>
<dbReference type="Proteomes" id="UP001497525">
    <property type="component" value="Unassembled WGS sequence"/>
</dbReference>
<comment type="subcellular location">
    <subcellularLocation>
        <location evidence="1">Membrane</location>
        <topology evidence="1">Single-pass type I membrane protein</topology>
    </subcellularLocation>
</comment>
<keyword evidence="2 6" id="KW-0812">Transmembrane</keyword>
<evidence type="ECO:0000256" key="2">
    <source>
        <dbReference type="ARBA" id="ARBA00022692"/>
    </source>
</evidence>
<feature type="chain" id="PRO_5044010806" description="L-type lectin-like domain-containing protein" evidence="7">
    <location>
        <begin position="18"/>
        <end position="310"/>
    </location>
</feature>
<evidence type="ECO:0000256" key="3">
    <source>
        <dbReference type="ARBA" id="ARBA00022729"/>
    </source>
</evidence>
<dbReference type="Pfam" id="PF03388">
    <property type="entry name" value="Lectin_leg-like"/>
    <property type="match status" value="1"/>
</dbReference>
<feature type="signal peptide" evidence="7">
    <location>
        <begin position="1"/>
        <end position="17"/>
    </location>
</feature>
<name>A0AAV2T3Q9_CALDB</name>
<feature type="domain" description="L-type lectin-like" evidence="8">
    <location>
        <begin position="13"/>
        <end position="237"/>
    </location>
</feature>
<keyword evidence="4 6" id="KW-1133">Transmembrane helix</keyword>
<dbReference type="Gene3D" id="2.60.120.200">
    <property type="match status" value="1"/>
</dbReference>